<comment type="similarity">
    <text evidence="1">Belongs to the UPF0250 family.</text>
</comment>
<organism evidence="2">
    <name type="scientific">marine sediment metagenome</name>
    <dbReference type="NCBI Taxonomy" id="412755"/>
    <lineage>
        <taxon>unclassified sequences</taxon>
        <taxon>metagenomes</taxon>
        <taxon>ecological metagenomes</taxon>
    </lineage>
</organism>
<sequence length="103" mass="11502">MKKGTPKGLRDLRQPVALEPPKITFPCDYSLKVVGDAADDFPACVCQVIVRHAPDFDATTMQVVDSRNGRYQSVRVMIRATGEQQIKELFEDLKATGRVHMVV</sequence>
<dbReference type="HAMAP" id="MF_00659">
    <property type="entry name" value="UPF0250"/>
    <property type="match status" value="1"/>
</dbReference>
<dbReference type="SUPFAM" id="SSF117991">
    <property type="entry name" value="YbeD/HP0495-like"/>
    <property type="match status" value="1"/>
</dbReference>
<dbReference type="GO" id="GO:0005829">
    <property type="term" value="C:cytosol"/>
    <property type="evidence" value="ECO:0007669"/>
    <property type="project" value="TreeGrafter"/>
</dbReference>
<accession>A0A0F9VDH2</accession>
<protein>
    <submittedName>
        <fullName evidence="2">Uncharacterized protein</fullName>
    </submittedName>
</protein>
<reference evidence="2" key="1">
    <citation type="journal article" date="2015" name="Nature">
        <title>Complex archaea that bridge the gap between prokaryotes and eukaryotes.</title>
        <authorList>
            <person name="Spang A."/>
            <person name="Saw J.H."/>
            <person name="Jorgensen S.L."/>
            <person name="Zaremba-Niedzwiedzka K."/>
            <person name="Martijn J."/>
            <person name="Lind A.E."/>
            <person name="van Eijk R."/>
            <person name="Schleper C."/>
            <person name="Guy L."/>
            <person name="Ettema T.J."/>
        </authorList>
    </citation>
    <scope>NUCLEOTIDE SEQUENCE</scope>
</reference>
<name>A0A0F9VDH2_9ZZZZ</name>
<dbReference type="Pfam" id="PF04359">
    <property type="entry name" value="DUF493"/>
    <property type="match status" value="1"/>
</dbReference>
<dbReference type="PANTHER" id="PTHR38036">
    <property type="entry name" value="UPF0250 PROTEIN YBED"/>
    <property type="match status" value="1"/>
</dbReference>
<dbReference type="Gene3D" id="3.30.70.260">
    <property type="match status" value="1"/>
</dbReference>
<dbReference type="AlphaFoldDB" id="A0A0F9VDH2"/>
<dbReference type="EMBL" id="LAZR01000027">
    <property type="protein sequence ID" value="KKO03226.1"/>
    <property type="molecule type" value="Genomic_DNA"/>
</dbReference>
<comment type="caution">
    <text evidence="2">The sequence shown here is derived from an EMBL/GenBank/DDBJ whole genome shotgun (WGS) entry which is preliminary data.</text>
</comment>
<proteinExistence type="inferred from homology"/>
<dbReference type="InterPro" id="IPR007454">
    <property type="entry name" value="UPF0250_YbeD-like"/>
</dbReference>
<evidence type="ECO:0000313" key="2">
    <source>
        <dbReference type="EMBL" id="KKO03226.1"/>
    </source>
</evidence>
<dbReference type="InterPro" id="IPR027471">
    <property type="entry name" value="YbeD-like_sf"/>
</dbReference>
<evidence type="ECO:0000256" key="1">
    <source>
        <dbReference type="ARBA" id="ARBA00008460"/>
    </source>
</evidence>
<gene>
    <name evidence="2" type="ORF">LCGC14_0096390</name>
</gene>
<dbReference type="PANTHER" id="PTHR38036:SF1">
    <property type="entry name" value="UPF0250 PROTEIN YBED"/>
    <property type="match status" value="1"/>
</dbReference>